<keyword evidence="10" id="KW-1185">Reference proteome</keyword>
<dbReference type="STRING" id="41431.PCC8801_1928"/>
<evidence type="ECO:0000256" key="1">
    <source>
        <dbReference type="ARBA" id="ARBA00000085"/>
    </source>
</evidence>
<dbReference type="FunFam" id="3.30.565.10:FF:000006">
    <property type="entry name" value="Sensor histidine kinase WalK"/>
    <property type="match status" value="1"/>
</dbReference>
<dbReference type="eggNOG" id="COG2205">
    <property type="taxonomic scope" value="Bacteria"/>
</dbReference>
<evidence type="ECO:0000256" key="7">
    <source>
        <dbReference type="SAM" id="Phobius"/>
    </source>
</evidence>
<gene>
    <name evidence="9" type="ordered locus">PCC8801_1928</name>
</gene>
<dbReference type="Proteomes" id="UP000008204">
    <property type="component" value="Chromosome"/>
</dbReference>
<evidence type="ECO:0000259" key="8">
    <source>
        <dbReference type="PROSITE" id="PS50109"/>
    </source>
</evidence>
<keyword evidence="7" id="KW-1133">Transmembrane helix</keyword>
<dbReference type="RefSeq" id="WP_012595238.1">
    <property type="nucleotide sequence ID" value="NC_011726.1"/>
</dbReference>
<proteinExistence type="predicted"/>
<reference evidence="10" key="1">
    <citation type="journal article" date="2011" name="MBio">
        <title>Novel metabolic attributes of the genus Cyanothece, comprising a group of unicellular nitrogen-fixing Cyanobacteria.</title>
        <authorList>
            <person name="Bandyopadhyay A."/>
            <person name="Elvitigala T."/>
            <person name="Welsh E."/>
            <person name="Stockel J."/>
            <person name="Liberton M."/>
            <person name="Min H."/>
            <person name="Sherman L.A."/>
            <person name="Pakrasi H.B."/>
        </authorList>
    </citation>
    <scope>NUCLEOTIDE SEQUENCE [LARGE SCALE GENOMIC DNA]</scope>
    <source>
        <strain evidence="10">PCC 8801</strain>
    </source>
</reference>
<feature type="transmembrane region" description="Helical" evidence="7">
    <location>
        <begin position="12"/>
        <end position="30"/>
    </location>
</feature>
<dbReference type="AlphaFoldDB" id="B7JY02"/>
<keyword evidence="7" id="KW-0812">Transmembrane</keyword>
<comment type="catalytic activity">
    <reaction evidence="1">
        <text>ATP + protein L-histidine = ADP + protein N-phospho-L-histidine.</text>
        <dbReference type="EC" id="2.7.13.3"/>
    </reaction>
</comment>
<dbReference type="InterPro" id="IPR036890">
    <property type="entry name" value="HATPase_C_sf"/>
</dbReference>
<dbReference type="PROSITE" id="PS50109">
    <property type="entry name" value="HIS_KIN"/>
    <property type="match status" value="1"/>
</dbReference>
<keyword evidence="7" id="KW-0472">Membrane</keyword>
<keyword evidence="4" id="KW-0808">Transferase</keyword>
<dbReference type="SUPFAM" id="SSF55874">
    <property type="entry name" value="ATPase domain of HSP90 chaperone/DNA topoisomerase II/histidine kinase"/>
    <property type="match status" value="1"/>
</dbReference>
<evidence type="ECO:0000256" key="6">
    <source>
        <dbReference type="ARBA" id="ARBA00023012"/>
    </source>
</evidence>
<dbReference type="GO" id="GO:0000155">
    <property type="term" value="F:phosphorelay sensor kinase activity"/>
    <property type="evidence" value="ECO:0007669"/>
    <property type="project" value="InterPro"/>
</dbReference>
<dbReference type="InterPro" id="IPR036097">
    <property type="entry name" value="HisK_dim/P_sf"/>
</dbReference>
<evidence type="ECO:0000313" key="10">
    <source>
        <dbReference type="Proteomes" id="UP000008204"/>
    </source>
</evidence>
<keyword evidence="3" id="KW-0597">Phosphoprotein</keyword>
<dbReference type="Pfam" id="PF02518">
    <property type="entry name" value="HATPase_c"/>
    <property type="match status" value="1"/>
</dbReference>
<feature type="transmembrane region" description="Helical" evidence="7">
    <location>
        <begin position="88"/>
        <end position="106"/>
    </location>
</feature>
<dbReference type="CDD" id="cd00075">
    <property type="entry name" value="HATPase"/>
    <property type="match status" value="1"/>
</dbReference>
<evidence type="ECO:0000256" key="2">
    <source>
        <dbReference type="ARBA" id="ARBA00012438"/>
    </source>
</evidence>
<name>B7JY02_RIPO1</name>
<dbReference type="Gene3D" id="3.30.565.10">
    <property type="entry name" value="Histidine kinase-like ATPase, C-terminal domain"/>
    <property type="match status" value="1"/>
</dbReference>
<accession>B7JY02</accession>
<dbReference type="SMART" id="SM00387">
    <property type="entry name" value="HATPase_c"/>
    <property type="match status" value="1"/>
</dbReference>
<dbReference type="InterPro" id="IPR004358">
    <property type="entry name" value="Sig_transdc_His_kin-like_C"/>
</dbReference>
<dbReference type="HOGENOM" id="CLU_739281_0_0_3"/>
<dbReference type="EMBL" id="CP001287">
    <property type="protein sequence ID" value="ACK65966.1"/>
    <property type="molecule type" value="Genomic_DNA"/>
</dbReference>
<dbReference type="SMART" id="SM00388">
    <property type="entry name" value="HisKA"/>
    <property type="match status" value="1"/>
</dbReference>
<evidence type="ECO:0000256" key="5">
    <source>
        <dbReference type="ARBA" id="ARBA00022777"/>
    </source>
</evidence>
<evidence type="ECO:0000313" key="9">
    <source>
        <dbReference type="EMBL" id="ACK65966.1"/>
    </source>
</evidence>
<keyword evidence="5 9" id="KW-0418">Kinase</keyword>
<dbReference type="InterPro" id="IPR005467">
    <property type="entry name" value="His_kinase_dom"/>
</dbReference>
<dbReference type="EC" id="2.7.13.3" evidence="2"/>
<dbReference type="PRINTS" id="PR00344">
    <property type="entry name" value="BCTRLSENSOR"/>
</dbReference>
<dbReference type="SUPFAM" id="SSF47384">
    <property type="entry name" value="Homodimeric domain of signal transducing histidine kinase"/>
    <property type="match status" value="1"/>
</dbReference>
<dbReference type="Gene3D" id="1.10.287.130">
    <property type="match status" value="1"/>
</dbReference>
<feature type="transmembrane region" description="Helical" evidence="7">
    <location>
        <begin position="58"/>
        <end position="82"/>
    </location>
</feature>
<keyword evidence="6" id="KW-0902">Two-component regulatory system</keyword>
<dbReference type="PANTHER" id="PTHR43547:SF2">
    <property type="entry name" value="HYBRID SIGNAL TRANSDUCTION HISTIDINE KINASE C"/>
    <property type="match status" value="1"/>
</dbReference>
<dbReference type="PANTHER" id="PTHR43547">
    <property type="entry name" value="TWO-COMPONENT HISTIDINE KINASE"/>
    <property type="match status" value="1"/>
</dbReference>
<dbReference type="KEGG" id="cyp:PCC8801_1928"/>
<evidence type="ECO:0000256" key="3">
    <source>
        <dbReference type="ARBA" id="ARBA00022553"/>
    </source>
</evidence>
<dbReference type="CDD" id="cd00082">
    <property type="entry name" value="HisKA"/>
    <property type="match status" value="1"/>
</dbReference>
<sequence>MNKIILDFYNQKYPYINGFIILIFFIVIILEYITPSAYVFGYLYSGAILLANIQGNRYLVLVVTLTAAFLTLLNLFIPIIEIYNLSTVANRVIAMISLLVVGWLSIRNRNYQEKIANQQAKIKAQEQLFQMREDFVSTLTHDLKTPLLGAIETLKSFELGLFGQITPKQKKILEMMIRSHQSTLQLVETVLDIYRNDNEGLKIDLKPVNLRTLLDEIIASLTYLTQSRRVHINITGDRLWVKGDPWQLKRVFINLLSNAINHSPRGSRVEIILQSKGDEQQILFRDNGLGISQEELPQLFERFYQGTSDRQAKGSGLGLYLSRQIIEAHGGKIWAENRSPKGAMFGCRLPAMMDKLL</sequence>
<protein>
    <recommendedName>
        <fullName evidence="2">histidine kinase</fullName>
        <ecNumber evidence="2">2.7.13.3</ecNumber>
    </recommendedName>
</protein>
<organism evidence="9 10">
    <name type="scientific">Rippkaea orientalis (strain PCC 8801 / RF-1)</name>
    <name type="common">Cyanothece sp. (strain PCC 8801)</name>
    <dbReference type="NCBI Taxonomy" id="41431"/>
    <lineage>
        <taxon>Bacteria</taxon>
        <taxon>Bacillati</taxon>
        <taxon>Cyanobacteriota</taxon>
        <taxon>Cyanophyceae</taxon>
        <taxon>Oscillatoriophycideae</taxon>
        <taxon>Chroococcales</taxon>
        <taxon>Aphanothecaceae</taxon>
        <taxon>Rippkaea</taxon>
        <taxon>Rippkaea orientalis</taxon>
    </lineage>
</organism>
<feature type="domain" description="Histidine kinase" evidence="8">
    <location>
        <begin position="138"/>
        <end position="353"/>
    </location>
</feature>
<evidence type="ECO:0000256" key="4">
    <source>
        <dbReference type="ARBA" id="ARBA00022679"/>
    </source>
</evidence>
<dbReference type="OrthoDB" id="418136at2"/>
<dbReference type="InterPro" id="IPR003661">
    <property type="entry name" value="HisK_dim/P_dom"/>
</dbReference>
<dbReference type="Pfam" id="PF00512">
    <property type="entry name" value="HisKA"/>
    <property type="match status" value="1"/>
</dbReference>
<dbReference type="InterPro" id="IPR003594">
    <property type="entry name" value="HATPase_dom"/>
</dbReference>